<organism evidence="2 3">
    <name type="scientific">Paraburkholderia acidicola</name>
    <dbReference type="NCBI Taxonomy" id="1912599"/>
    <lineage>
        <taxon>Bacteria</taxon>
        <taxon>Pseudomonadati</taxon>
        <taxon>Pseudomonadota</taxon>
        <taxon>Betaproteobacteria</taxon>
        <taxon>Burkholderiales</taxon>
        <taxon>Burkholderiaceae</taxon>
        <taxon>Paraburkholderia</taxon>
    </lineage>
</organism>
<evidence type="ECO:0000313" key="3">
    <source>
        <dbReference type="Proteomes" id="UP001469089"/>
    </source>
</evidence>
<protein>
    <submittedName>
        <fullName evidence="2">Uncharacterized protein</fullName>
    </submittedName>
</protein>
<keyword evidence="1" id="KW-1133">Transmembrane helix</keyword>
<dbReference type="EMBL" id="JAOALG010000003">
    <property type="protein sequence ID" value="MEQ5844397.1"/>
    <property type="molecule type" value="Genomic_DNA"/>
</dbReference>
<proteinExistence type="predicted"/>
<feature type="transmembrane region" description="Helical" evidence="1">
    <location>
        <begin position="60"/>
        <end position="82"/>
    </location>
</feature>
<evidence type="ECO:0000313" key="2">
    <source>
        <dbReference type="EMBL" id="MEQ5844397.1"/>
    </source>
</evidence>
<evidence type="ECO:0000256" key="1">
    <source>
        <dbReference type="SAM" id="Phobius"/>
    </source>
</evidence>
<dbReference type="RefSeq" id="WP_349545994.1">
    <property type="nucleotide sequence ID" value="NZ_JAOALG010000003.1"/>
</dbReference>
<sequence length="91" mass="9617">MNVIYAVAMLFALVIVVYVHAVIPTFTRGAIKRAVAHGVLVATGIAVGVVWELIPGVSTAHWLVFLAGFALIHTPSAAILLIKSLRRAGKS</sequence>
<feature type="transmembrane region" description="Helical" evidence="1">
    <location>
        <begin position="35"/>
        <end position="54"/>
    </location>
</feature>
<geneLocation type="plasmid" evidence="2">
    <name>pl1</name>
</geneLocation>
<reference evidence="2 3" key="1">
    <citation type="journal article" date="2024" name="Chem. Sci.">
        <title>Discovery of a lagriamide polyketide by integrated genome mining, isotopic labeling, and untargeted metabolomics.</title>
        <authorList>
            <person name="Fergusson C.H."/>
            <person name="Saulog J."/>
            <person name="Paulo B.S."/>
            <person name="Wilson D.M."/>
            <person name="Liu D.Y."/>
            <person name="Morehouse N.J."/>
            <person name="Waterworth S."/>
            <person name="Barkei J."/>
            <person name="Gray C.A."/>
            <person name="Kwan J.C."/>
            <person name="Eustaquio A.S."/>
            <person name="Linington R.G."/>
        </authorList>
    </citation>
    <scope>NUCLEOTIDE SEQUENCE [LARGE SCALE GENOMIC DNA]</scope>
    <source>
        <strain evidence="2 3">RL17-338-BIF-B</strain>
    </source>
</reference>
<dbReference type="Proteomes" id="UP001469089">
    <property type="component" value="Unassembled WGS sequence"/>
</dbReference>
<gene>
    <name evidence="2" type="ORF">N0A02_33625</name>
</gene>
<feature type="transmembrane region" description="Helical" evidence="1">
    <location>
        <begin position="6"/>
        <end position="23"/>
    </location>
</feature>
<keyword evidence="3" id="KW-1185">Reference proteome</keyword>
<keyword evidence="1" id="KW-0812">Transmembrane</keyword>
<name>A0ABV1LYJ5_9BURK</name>
<keyword evidence="1" id="KW-0472">Membrane</keyword>
<keyword evidence="2" id="KW-0614">Plasmid</keyword>
<comment type="caution">
    <text evidence="2">The sequence shown here is derived from an EMBL/GenBank/DDBJ whole genome shotgun (WGS) entry which is preliminary data.</text>
</comment>
<accession>A0ABV1LYJ5</accession>